<feature type="domain" description="Glycine transporter" evidence="8">
    <location>
        <begin position="7"/>
        <end position="79"/>
    </location>
</feature>
<dbReference type="KEGG" id="salh:HMF8227_02958"/>
<feature type="transmembrane region" description="Helical" evidence="7">
    <location>
        <begin position="175"/>
        <end position="195"/>
    </location>
</feature>
<dbReference type="EMBL" id="CP029347">
    <property type="protein sequence ID" value="AWL13406.1"/>
    <property type="molecule type" value="Genomic_DNA"/>
</dbReference>
<feature type="transmembrane region" description="Helical" evidence="7">
    <location>
        <begin position="117"/>
        <end position="138"/>
    </location>
</feature>
<evidence type="ECO:0000256" key="4">
    <source>
        <dbReference type="ARBA" id="ARBA00022692"/>
    </source>
</evidence>
<dbReference type="Pfam" id="PF03458">
    <property type="entry name" value="Gly_transporter"/>
    <property type="match status" value="2"/>
</dbReference>
<feature type="transmembrane region" description="Helical" evidence="7">
    <location>
        <begin position="32"/>
        <end position="52"/>
    </location>
</feature>
<organism evidence="9 10">
    <name type="scientific">Saliniradius amylolyticus</name>
    <dbReference type="NCBI Taxonomy" id="2183582"/>
    <lineage>
        <taxon>Bacteria</taxon>
        <taxon>Pseudomonadati</taxon>
        <taxon>Pseudomonadota</taxon>
        <taxon>Gammaproteobacteria</taxon>
        <taxon>Alteromonadales</taxon>
        <taxon>Alteromonadaceae</taxon>
        <taxon>Saliniradius</taxon>
    </lineage>
</organism>
<evidence type="ECO:0000256" key="3">
    <source>
        <dbReference type="ARBA" id="ARBA00022475"/>
    </source>
</evidence>
<evidence type="ECO:0000313" key="9">
    <source>
        <dbReference type="EMBL" id="AWL13406.1"/>
    </source>
</evidence>
<feature type="domain" description="Glycine transporter" evidence="8">
    <location>
        <begin position="93"/>
        <end position="165"/>
    </location>
</feature>
<proteinExistence type="inferred from homology"/>
<name>A0A2S2E6X2_9ALTE</name>
<dbReference type="OrthoDB" id="9791874at2"/>
<dbReference type="PANTHER" id="PTHR30506:SF3">
    <property type="entry name" value="UPF0126 INNER MEMBRANE PROTEIN YADS-RELATED"/>
    <property type="match status" value="1"/>
</dbReference>
<reference evidence="9 10" key="1">
    <citation type="submission" date="2018-05" db="EMBL/GenBank/DDBJ databases">
        <title>Salinimonas sp. HMF8227 Genome sequencing and assembly.</title>
        <authorList>
            <person name="Kang H."/>
            <person name="Kang J."/>
            <person name="Cha I."/>
            <person name="Kim H."/>
            <person name="Joh K."/>
        </authorList>
    </citation>
    <scope>NUCLEOTIDE SEQUENCE [LARGE SCALE GENOMIC DNA]</scope>
    <source>
        <strain evidence="9 10">HMF8227</strain>
    </source>
</reference>
<comment type="subcellular location">
    <subcellularLocation>
        <location evidence="1">Cell membrane</location>
        <topology evidence="1">Multi-pass membrane protein</topology>
    </subcellularLocation>
</comment>
<keyword evidence="4 7" id="KW-0812">Transmembrane</keyword>
<evidence type="ECO:0000256" key="6">
    <source>
        <dbReference type="ARBA" id="ARBA00023136"/>
    </source>
</evidence>
<dbReference type="InterPro" id="IPR005115">
    <property type="entry name" value="Gly_transporter"/>
</dbReference>
<comment type="similarity">
    <text evidence="2">Belongs to the UPF0126 family.</text>
</comment>
<dbReference type="AlphaFoldDB" id="A0A2S2E6X2"/>
<keyword evidence="10" id="KW-1185">Reference proteome</keyword>
<dbReference type="GO" id="GO:0005886">
    <property type="term" value="C:plasma membrane"/>
    <property type="evidence" value="ECO:0007669"/>
    <property type="project" value="UniProtKB-SubCell"/>
</dbReference>
<dbReference type="RefSeq" id="WP_109340907.1">
    <property type="nucleotide sequence ID" value="NZ_CP029347.1"/>
</dbReference>
<evidence type="ECO:0000259" key="8">
    <source>
        <dbReference type="Pfam" id="PF03458"/>
    </source>
</evidence>
<evidence type="ECO:0000256" key="2">
    <source>
        <dbReference type="ARBA" id="ARBA00008193"/>
    </source>
</evidence>
<feature type="transmembrane region" description="Helical" evidence="7">
    <location>
        <begin position="58"/>
        <end position="80"/>
    </location>
</feature>
<keyword evidence="5 7" id="KW-1133">Transmembrane helix</keyword>
<dbReference type="Proteomes" id="UP000245728">
    <property type="component" value="Chromosome"/>
</dbReference>
<feature type="transmembrane region" description="Helical" evidence="7">
    <location>
        <begin position="150"/>
        <end position="169"/>
    </location>
</feature>
<keyword evidence="3" id="KW-1003">Cell membrane</keyword>
<gene>
    <name evidence="9" type="ORF">HMF8227_02958</name>
</gene>
<dbReference type="PANTHER" id="PTHR30506">
    <property type="entry name" value="INNER MEMBRANE PROTEIN"/>
    <property type="match status" value="1"/>
</dbReference>
<evidence type="ECO:0000256" key="7">
    <source>
        <dbReference type="SAM" id="Phobius"/>
    </source>
</evidence>
<feature type="transmembrane region" description="Helical" evidence="7">
    <location>
        <begin position="92"/>
        <end position="111"/>
    </location>
</feature>
<keyword evidence="6 7" id="KW-0472">Membrane</keyword>
<evidence type="ECO:0000256" key="1">
    <source>
        <dbReference type="ARBA" id="ARBA00004651"/>
    </source>
</evidence>
<feature type="transmembrane region" description="Helical" evidence="7">
    <location>
        <begin position="6"/>
        <end position="25"/>
    </location>
</feature>
<sequence length="204" mass="22455">MTQWLHWIDLMGVAVFAVSGTLMAFRKHMDGFGVIVLASVTAIGGGTLRDMILDLPVFWVHSTDFLYTILAAAVITIIWLRVTHKFPYQTLLIADAMGLAFFNVMGLQKALNYGADPLIAIVMGTMTGAFGGLIRDVICRDIPLVLKGELYATTCIFGSLVYLAIFWGWDNSSLAMLGAVIGTLSLRVTAIYRHWQLPLFQGLH</sequence>
<evidence type="ECO:0000313" key="10">
    <source>
        <dbReference type="Proteomes" id="UP000245728"/>
    </source>
</evidence>
<protein>
    <submittedName>
        <fullName evidence="9">UPF0126 membrane protein</fullName>
    </submittedName>
</protein>
<accession>A0A2S2E6X2</accession>
<evidence type="ECO:0000256" key="5">
    <source>
        <dbReference type="ARBA" id="ARBA00022989"/>
    </source>
</evidence>